<dbReference type="EMBL" id="CP029295">
    <property type="protein sequence ID" value="AXE60830.1"/>
    <property type="molecule type" value="Genomic_DNA"/>
</dbReference>
<gene>
    <name evidence="2" type="ORF">DA803_01860</name>
</gene>
<evidence type="ECO:0000256" key="1">
    <source>
        <dbReference type="SAM" id="Phobius"/>
    </source>
</evidence>
<keyword evidence="1" id="KW-0472">Membrane</keyword>
<protein>
    <submittedName>
        <fullName evidence="2">Uncharacterized protein</fullName>
    </submittedName>
</protein>
<organism evidence="2 3">
    <name type="scientific">[Mycoplasma] phocae</name>
    <dbReference type="NCBI Taxonomy" id="142651"/>
    <lineage>
        <taxon>Bacteria</taxon>
        <taxon>Bacillati</taxon>
        <taxon>Mycoplasmatota</taxon>
        <taxon>Mycoplasmoidales</taxon>
        <taxon>Metamycoplasmataceae</taxon>
        <taxon>Metamycoplasma</taxon>
    </lineage>
</organism>
<reference evidence="2 3" key="1">
    <citation type="submission" date="2018-05" db="EMBL/GenBank/DDBJ databases">
        <title>Annotation of the Mycoplasma phocidae genome.</title>
        <authorList>
            <person name="Brown D.R."/>
            <person name="Kutish G.F."/>
            <person name="Frasca S.Jr."/>
        </authorList>
    </citation>
    <scope>NUCLEOTIDE SEQUENCE [LARGE SCALE GENOMIC DNA]</scope>
    <source>
        <strain evidence="2 3">105</strain>
    </source>
</reference>
<dbReference type="Proteomes" id="UP000252477">
    <property type="component" value="Chromosome"/>
</dbReference>
<accession>A0A2Z5IQA1</accession>
<keyword evidence="1" id="KW-0812">Transmembrane</keyword>
<evidence type="ECO:0000313" key="3">
    <source>
        <dbReference type="Proteomes" id="UP000252477"/>
    </source>
</evidence>
<keyword evidence="3" id="KW-1185">Reference proteome</keyword>
<dbReference type="KEGG" id="mpho:DA803_01860"/>
<evidence type="ECO:0000313" key="2">
    <source>
        <dbReference type="EMBL" id="AXE60830.1"/>
    </source>
</evidence>
<feature type="transmembrane region" description="Helical" evidence="1">
    <location>
        <begin position="20"/>
        <end position="41"/>
    </location>
</feature>
<feature type="transmembrane region" description="Helical" evidence="1">
    <location>
        <begin position="56"/>
        <end position="81"/>
    </location>
</feature>
<sequence>MKLILNKKLKREKSIISASFWLTIFFFVFFAANISMLILFFEKANESGNFFIKNPIAIIFIILLALNIIAILAIATLKYQMAKKENNSQLRKYYLLTLALILLFVWFIPFISGTMASKEINSDRINEHFILQQKQNS</sequence>
<dbReference type="RefSeq" id="WP_114190936.1">
    <property type="nucleotide sequence ID" value="NZ_CP029295.1"/>
</dbReference>
<dbReference type="AlphaFoldDB" id="A0A2Z5IQA1"/>
<proteinExistence type="predicted"/>
<keyword evidence="1" id="KW-1133">Transmembrane helix</keyword>
<feature type="transmembrane region" description="Helical" evidence="1">
    <location>
        <begin position="93"/>
        <end position="112"/>
    </location>
</feature>
<name>A0A2Z5IQA1_9BACT</name>